<keyword evidence="8" id="KW-1185">Reference proteome</keyword>
<feature type="domain" description="4Fe-4S ferredoxin-type" evidence="6">
    <location>
        <begin position="41"/>
        <end position="72"/>
    </location>
</feature>
<dbReference type="Proteomes" id="UP000014977">
    <property type="component" value="Unassembled WGS sequence"/>
</dbReference>
<dbReference type="InterPro" id="IPR007525">
    <property type="entry name" value="FrhB_FdhB_C"/>
</dbReference>
<keyword evidence="3" id="KW-0560">Oxidoreductase</keyword>
<dbReference type="SUPFAM" id="SSF54862">
    <property type="entry name" value="4Fe-4S ferredoxins"/>
    <property type="match status" value="1"/>
</dbReference>
<dbReference type="STRING" id="897.B2D07_14400"/>
<evidence type="ECO:0000256" key="4">
    <source>
        <dbReference type="ARBA" id="ARBA00023004"/>
    </source>
</evidence>
<dbReference type="InterPro" id="IPR017900">
    <property type="entry name" value="4Fe4S_Fe_S_CS"/>
</dbReference>
<keyword evidence="4" id="KW-0408">Iron</keyword>
<protein>
    <submittedName>
        <fullName evidence="7">Coenzyme F420 hydrogenase/dehydrogenase beta subunit domain protein</fullName>
    </submittedName>
</protein>
<keyword evidence="5" id="KW-0411">Iron-sulfur</keyword>
<dbReference type="InterPro" id="IPR017896">
    <property type="entry name" value="4Fe4S_Fe-S-bd"/>
</dbReference>
<evidence type="ECO:0000313" key="8">
    <source>
        <dbReference type="Proteomes" id="UP000014977"/>
    </source>
</evidence>
<dbReference type="GO" id="GO:0051536">
    <property type="term" value="F:iron-sulfur cluster binding"/>
    <property type="evidence" value="ECO:0007669"/>
    <property type="project" value="UniProtKB-KW"/>
</dbReference>
<dbReference type="eggNOG" id="COG1146">
    <property type="taxonomic scope" value="Bacteria"/>
</dbReference>
<reference evidence="7 8" key="1">
    <citation type="journal article" date="2013" name="Genome Announc.">
        <title>Draft genome sequences for three mercury-methylating, sulfate-reducing bacteria.</title>
        <authorList>
            <person name="Brown S.D."/>
            <person name="Hurt R.A.Jr."/>
            <person name="Gilmour C.C."/>
            <person name="Elias D.A."/>
        </authorList>
    </citation>
    <scope>NUCLEOTIDE SEQUENCE [LARGE SCALE GENOMIC DNA]</scope>
    <source>
        <strain evidence="7 8">DSM 2059</strain>
    </source>
</reference>
<evidence type="ECO:0000256" key="2">
    <source>
        <dbReference type="ARBA" id="ARBA00022723"/>
    </source>
</evidence>
<dbReference type="GO" id="GO:0052592">
    <property type="term" value="F:oxidoreductase activity, acting on CH or CH2 groups, with an iron-sulfur protein as acceptor"/>
    <property type="evidence" value="ECO:0007669"/>
    <property type="project" value="TreeGrafter"/>
</dbReference>
<dbReference type="PROSITE" id="PS00198">
    <property type="entry name" value="4FE4S_FER_1"/>
    <property type="match status" value="1"/>
</dbReference>
<dbReference type="RefSeq" id="WP_020877968.1">
    <property type="nucleotide sequence ID" value="NZ_ATHJ01000096.1"/>
</dbReference>
<comment type="cofactor">
    <cofactor evidence="1">
        <name>FAD</name>
        <dbReference type="ChEBI" id="CHEBI:57692"/>
    </cofactor>
</comment>
<dbReference type="eggNOG" id="COG1035">
    <property type="taxonomic scope" value="Bacteria"/>
</dbReference>
<dbReference type="GO" id="GO:0046872">
    <property type="term" value="F:metal ion binding"/>
    <property type="evidence" value="ECO:0007669"/>
    <property type="project" value="UniProtKB-KW"/>
</dbReference>
<dbReference type="Pfam" id="PF04422">
    <property type="entry name" value="FrhB_FdhB_N"/>
    <property type="match status" value="1"/>
</dbReference>
<dbReference type="Gene3D" id="3.30.70.20">
    <property type="match status" value="1"/>
</dbReference>
<comment type="caution">
    <text evidence="7">The sequence shown here is derived from an EMBL/GenBank/DDBJ whole genome shotgun (WGS) entry which is preliminary data.</text>
</comment>
<dbReference type="EMBL" id="ATHJ01000096">
    <property type="protein sequence ID" value="EPR37861.1"/>
    <property type="molecule type" value="Genomic_DNA"/>
</dbReference>
<name>S7TLT3_DESML</name>
<organism evidence="7 8">
    <name type="scientific">Desulfococcus multivorans DSM 2059</name>
    <dbReference type="NCBI Taxonomy" id="1121405"/>
    <lineage>
        <taxon>Bacteria</taxon>
        <taxon>Pseudomonadati</taxon>
        <taxon>Thermodesulfobacteriota</taxon>
        <taxon>Desulfobacteria</taxon>
        <taxon>Desulfobacterales</taxon>
        <taxon>Desulfococcaceae</taxon>
        <taxon>Desulfococcus</taxon>
    </lineage>
</organism>
<dbReference type="PANTHER" id="PTHR31332:SF6">
    <property type="entry name" value="FORMATE DEHYDROGENASE SUBUNIT BETA"/>
    <property type="match status" value="1"/>
</dbReference>
<evidence type="ECO:0000313" key="7">
    <source>
        <dbReference type="EMBL" id="EPR37861.1"/>
    </source>
</evidence>
<gene>
    <name evidence="7" type="ORF">dsmv_2901</name>
</gene>
<dbReference type="PROSITE" id="PS51379">
    <property type="entry name" value="4FE4S_FER_2"/>
    <property type="match status" value="1"/>
</dbReference>
<dbReference type="InterPro" id="IPR045220">
    <property type="entry name" value="FRHB/FDHB/HCAR-like"/>
</dbReference>
<evidence type="ECO:0000259" key="6">
    <source>
        <dbReference type="PROSITE" id="PS51379"/>
    </source>
</evidence>
<dbReference type="AlphaFoldDB" id="S7TLT3"/>
<proteinExistence type="predicted"/>
<dbReference type="PANTHER" id="PTHR31332">
    <property type="entry name" value="7-HYDROXYMETHYL CHLOROPHYLL A REDUCTASE, CHLOROPLASTIC"/>
    <property type="match status" value="1"/>
</dbReference>
<dbReference type="InterPro" id="IPR007516">
    <property type="entry name" value="Co_F420_Hydgase/DH_bsu_N"/>
</dbReference>
<evidence type="ECO:0000256" key="3">
    <source>
        <dbReference type="ARBA" id="ARBA00023002"/>
    </source>
</evidence>
<accession>S7TLT3</accession>
<dbReference type="OrthoDB" id="3247493at2"/>
<evidence type="ECO:0000256" key="5">
    <source>
        <dbReference type="ARBA" id="ARBA00023014"/>
    </source>
</evidence>
<dbReference type="Pfam" id="PF04432">
    <property type="entry name" value="FrhB_FdhB_C"/>
    <property type="match status" value="1"/>
</dbReference>
<evidence type="ECO:0000256" key="1">
    <source>
        <dbReference type="ARBA" id="ARBA00001974"/>
    </source>
</evidence>
<keyword evidence="2" id="KW-0479">Metal-binding</keyword>
<dbReference type="Pfam" id="PF13237">
    <property type="entry name" value="Fer4_10"/>
    <property type="match status" value="1"/>
</dbReference>
<sequence>MKTFNDLIDEVQKPGLCHRCGGCVTFCTSINYGALKLGDDGSPQYADREKCIECGLCYSICPEIDEYQEETKKVAGWTPPMGHIIETLTARAADPAIRAKATDGGVVTALLVHLFDRGHIDGAIVTRQMGPFERDPMLAATRQEIIDSAGFYFDSSHGVKHFGHDYSTYSPSVQEFRPMMQKGLRRVALVGTPCQIKTLRKMEAMSIVPSDSIRYTLGLFCSGNFIFDEEERRRLEGIAGISWNDVRKINIKDELMIHLTSGALKTLPLEKIDFMKRYACRFCPDYASEYADVSFGGIGSLEGWTTVITRSPVGRAIIADAKNSTLEVYGVSSRPDMTAEIQDKVWEKSRKKKEYSQRMHDALLLAQRGGRG</sequence>